<dbReference type="Gramene" id="evm.model.06.1450">
    <property type="protein sequence ID" value="cds.evm.model.06.1450"/>
    <property type="gene ID" value="evm.TU.06.1450"/>
</dbReference>
<evidence type="ECO:0008006" key="3">
    <source>
        <dbReference type="Google" id="ProtNLM"/>
    </source>
</evidence>
<dbReference type="PANTHER" id="PTHR31286">
    <property type="entry name" value="GLYCINE-RICH CELL WALL STRUCTURAL PROTEIN 1.8-LIKE"/>
    <property type="match status" value="1"/>
</dbReference>
<dbReference type="EnsemblPlants" id="evm.model.06.1450">
    <property type="protein sequence ID" value="cds.evm.model.06.1450"/>
    <property type="gene ID" value="evm.TU.06.1450"/>
</dbReference>
<organism evidence="1 2">
    <name type="scientific">Cannabis sativa</name>
    <name type="common">Hemp</name>
    <name type="synonym">Marijuana</name>
    <dbReference type="NCBI Taxonomy" id="3483"/>
    <lineage>
        <taxon>Eukaryota</taxon>
        <taxon>Viridiplantae</taxon>
        <taxon>Streptophyta</taxon>
        <taxon>Embryophyta</taxon>
        <taxon>Tracheophyta</taxon>
        <taxon>Spermatophyta</taxon>
        <taxon>Magnoliopsida</taxon>
        <taxon>eudicotyledons</taxon>
        <taxon>Gunneridae</taxon>
        <taxon>Pentapetalae</taxon>
        <taxon>rosids</taxon>
        <taxon>fabids</taxon>
        <taxon>Rosales</taxon>
        <taxon>Cannabaceae</taxon>
        <taxon>Cannabis</taxon>
    </lineage>
</organism>
<evidence type="ECO:0000313" key="2">
    <source>
        <dbReference type="Proteomes" id="UP000596661"/>
    </source>
</evidence>
<dbReference type="PANTHER" id="PTHR31286:SF165">
    <property type="entry name" value="DUF4283 DOMAIN-CONTAINING PROTEIN"/>
    <property type="match status" value="1"/>
</dbReference>
<reference evidence="1" key="1">
    <citation type="submission" date="2018-11" db="EMBL/GenBank/DDBJ databases">
        <authorList>
            <person name="Grassa J C."/>
        </authorList>
    </citation>
    <scope>NUCLEOTIDE SEQUENCE [LARGE SCALE GENOMIC DNA]</scope>
</reference>
<protein>
    <recommendedName>
        <fullName evidence="3">DUF4283 domain-containing protein</fullName>
    </recommendedName>
</protein>
<dbReference type="Proteomes" id="UP000596661">
    <property type="component" value="Chromosome 6"/>
</dbReference>
<sequence>MELEISDEEEIDRADPALVDVFQPPMSPGASLKLIQRQEEIKNDFVHFLKANEQCNSDLQQGKTLIPPILRSGSIVRNLENSFKLDEQKTKVKITLEDIEDEVLFGNLQLDQVLNGGYIFFNRRPVIMKPWDPNVNFKKEDVKSVPIWIQLEDLELKYWGERSSFKIVGQMGNPIMVDAITRDRERQNYPRVLIEVNMDRNLQGMLELDDEHGSNTSIGVKNEWKPSIYTHCSGLCHVAAKCRKHIAGKKGWIVKADHRKVK</sequence>
<evidence type="ECO:0000313" key="1">
    <source>
        <dbReference type="EnsemblPlants" id="cds.evm.model.06.1450"/>
    </source>
</evidence>
<keyword evidence="2" id="KW-1185">Reference proteome</keyword>
<reference evidence="1" key="2">
    <citation type="submission" date="2021-03" db="UniProtKB">
        <authorList>
            <consortium name="EnsemblPlants"/>
        </authorList>
    </citation>
    <scope>IDENTIFICATION</scope>
</reference>
<accession>A0A803PUJ7</accession>
<proteinExistence type="predicted"/>
<dbReference type="InterPro" id="IPR040256">
    <property type="entry name" value="At4g02000-like"/>
</dbReference>
<dbReference type="EMBL" id="UZAU01000610">
    <property type="status" value="NOT_ANNOTATED_CDS"/>
    <property type="molecule type" value="Genomic_DNA"/>
</dbReference>
<dbReference type="AlphaFoldDB" id="A0A803PUJ7"/>
<name>A0A803PUJ7_CANSA</name>